<dbReference type="Pfam" id="PF11761">
    <property type="entry name" value="CbiG_mid"/>
    <property type="match status" value="1"/>
</dbReference>
<dbReference type="GeneID" id="72465407"/>
<evidence type="ECO:0000313" key="4">
    <source>
        <dbReference type="EMBL" id="CUP62121.1"/>
    </source>
</evidence>
<dbReference type="SUPFAM" id="SSF159672">
    <property type="entry name" value="CbiG N-terminal domain-like"/>
    <property type="match status" value="1"/>
</dbReference>
<reference evidence="5 7" key="2">
    <citation type="submission" date="2018-08" db="EMBL/GenBank/DDBJ databases">
        <title>A genome reference for cultivated species of the human gut microbiota.</title>
        <authorList>
            <person name="Zou Y."/>
            <person name="Xue W."/>
            <person name="Luo G."/>
        </authorList>
    </citation>
    <scope>NUCLEOTIDE SEQUENCE [LARGE SCALE GENOMIC DNA]</scope>
    <source>
        <strain evidence="5 7">TF05-12AC</strain>
    </source>
</reference>
<dbReference type="PANTHER" id="PTHR37477:SF1">
    <property type="entry name" value="COBALT-PRECORRIN-5A HYDROLASE"/>
    <property type="match status" value="1"/>
</dbReference>
<evidence type="ECO:0000313" key="5">
    <source>
        <dbReference type="EMBL" id="RGE69832.1"/>
    </source>
</evidence>
<reference evidence="4 6" key="1">
    <citation type="submission" date="2015-09" db="EMBL/GenBank/DDBJ databases">
        <authorList>
            <consortium name="Pathogen Informatics"/>
        </authorList>
    </citation>
    <scope>NUCLEOTIDE SEQUENCE [LARGE SCALE GENOMIC DNA]</scope>
    <source>
        <strain evidence="4 6">2789STDY5834939</strain>
    </source>
</reference>
<dbReference type="InterPro" id="IPR036518">
    <property type="entry name" value="CobE/GbiG_C_sf"/>
</dbReference>
<evidence type="ECO:0000259" key="1">
    <source>
        <dbReference type="Pfam" id="PF01890"/>
    </source>
</evidence>
<dbReference type="GO" id="GO:0009236">
    <property type="term" value="P:cobalamin biosynthetic process"/>
    <property type="evidence" value="ECO:0007669"/>
    <property type="project" value="InterPro"/>
</dbReference>
<evidence type="ECO:0000259" key="2">
    <source>
        <dbReference type="Pfam" id="PF11760"/>
    </source>
</evidence>
<dbReference type="Gene3D" id="3.30.420.180">
    <property type="entry name" value="CobE/GbiG C-terminal domain"/>
    <property type="match status" value="1"/>
</dbReference>
<dbReference type="EMBL" id="CZBE01000008">
    <property type="protein sequence ID" value="CUP62121.1"/>
    <property type="molecule type" value="Genomic_DNA"/>
</dbReference>
<feature type="domain" description="Cobalamin synthesis G N-terminal" evidence="2">
    <location>
        <begin position="52"/>
        <end position="129"/>
    </location>
</feature>
<accession>A0A174PRB7</accession>
<evidence type="ECO:0000259" key="3">
    <source>
        <dbReference type="Pfam" id="PF11761"/>
    </source>
</evidence>
<dbReference type="Pfam" id="PF11760">
    <property type="entry name" value="CbiG_N"/>
    <property type="match status" value="1"/>
</dbReference>
<dbReference type="RefSeq" id="WP_006875342.1">
    <property type="nucleotide sequence ID" value="NZ_CABIWA010000011.1"/>
</dbReference>
<dbReference type="InterPro" id="IPR021745">
    <property type="entry name" value="CbiG_mid"/>
</dbReference>
<feature type="domain" description="Cobalamin biosynthesis central region" evidence="3">
    <location>
        <begin position="134"/>
        <end position="210"/>
    </location>
</feature>
<sequence length="346" mass="36434">MRLSVVAFTAAGADLAVRAARALEKNGHTLLDIRVIKSGVSKELCSLSEWTRTAFDSDGIIFVGACGIAVRAIAPYIRDKMTDPAVVSIDERGRFAVALLSGHVGGANELASQVAAAVGGTPVISTATDLSGLFAVDVWAVKQNLYICERTLAKSVSAALLDRKLVGFRSDFPVAGPLPAGLIKGSAPLGVYVTLDRHQNPFEQTLHLEPRIVTVGVGCRRGVKPDVFERVVLNALSRAGISEDAVCRLATIDLKQDEACIQAFCASRSLPLECVPASDLAAVEGHFTPSSFVKDVTGVDNVCERAAVYASHGRLIAGKWAEDGVTTAIAVSDWTVRFDEAGGCNG</sequence>
<name>A0A174PRB7_9FIRM</name>
<dbReference type="EMBL" id="QVME01000001">
    <property type="protein sequence ID" value="RGE69832.1"/>
    <property type="molecule type" value="Genomic_DNA"/>
</dbReference>
<dbReference type="PANTHER" id="PTHR37477">
    <property type="entry name" value="COBALT-PRECORRIN-5A HYDROLASE"/>
    <property type="match status" value="1"/>
</dbReference>
<proteinExistence type="predicted"/>
<dbReference type="InterPro" id="IPR002750">
    <property type="entry name" value="CobE/GbiG_C"/>
</dbReference>
<dbReference type="InterPro" id="IPR021744">
    <property type="entry name" value="CbiG_N"/>
</dbReference>
<dbReference type="AlphaFoldDB" id="A0A174PRB7"/>
<dbReference type="Pfam" id="PF01890">
    <property type="entry name" value="CbiG_C"/>
    <property type="match status" value="1"/>
</dbReference>
<dbReference type="SUPFAM" id="SSF159664">
    <property type="entry name" value="CobE/GbiG C-terminal domain-like"/>
    <property type="match status" value="1"/>
</dbReference>
<dbReference type="Proteomes" id="UP000260828">
    <property type="component" value="Unassembled WGS sequence"/>
</dbReference>
<protein>
    <submittedName>
        <fullName evidence="4">Cobalamin biosynthesis protein CbiG</fullName>
    </submittedName>
</protein>
<dbReference type="OrthoDB" id="9781023at2"/>
<feature type="domain" description="CobE/GbiG C-terminal" evidence="1">
    <location>
        <begin position="214"/>
        <end position="330"/>
    </location>
</feature>
<organism evidence="4 6">
    <name type="scientific">Anaerotruncus colihominis</name>
    <dbReference type="NCBI Taxonomy" id="169435"/>
    <lineage>
        <taxon>Bacteria</taxon>
        <taxon>Bacillati</taxon>
        <taxon>Bacillota</taxon>
        <taxon>Clostridia</taxon>
        <taxon>Eubacteriales</taxon>
        <taxon>Oscillospiraceae</taxon>
        <taxon>Anaerotruncus</taxon>
    </lineage>
</organism>
<dbReference type="InterPro" id="IPR038029">
    <property type="entry name" value="GbiG_N_sf"/>
</dbReference>
<dbReference type="InterPro" id="IPR052553">
    <property type="entry name" value="CbiG_hydrolase"/>
</dbReference>
<dbReference type="Proteomes" id="UP000095765">
    <property type="component" value="Unassembled WGS sequence"/>
</dbReference>
<gene>
    <name evidence="5" type="ORF">DXC40_01860</name>
    <name evidence="4" type="ORF">ERS852551_01377</name>
</gene>
<evidence type="ECO:0000313" key="7">
    <source>
        <dbReference type="Proteomes" id="UP000260828"/>
    </source>
</evidence>
<dbReference type="Gene3D" id="3.40.50.11220">
    <property type="match status" value="1"/>
</dbReference>
<evidence type="ECO:0000313" key="6">
    <source>
        <dbReference type="Proteomes" id="UP000095765"/>
    </source>
</evidence>